<dbReference type="SUPFAM" id="SSF56112">
    <property type="entry name" value="Protein kinase-like (PK-like)"/>
    <property type="match status" value="1"/>
</dbReference>
<dbReference type="EMBL" id="VWZJ01000274">
    <property type="protein sequence ID" value="NXG54436.1"/>
    <property type="molecule type" value="Genomic_DNA"/>
</dbReference>
<evidence type="ECO:0000256" key="1">
    <source>
        <dbReference type="SAM" id="MobiDB-lite"/>
    </source>
</evidence>
<protein>
    <submittedName>
        <fullName evidence="2">MAK kinase</fullName>
    </submittedName>
</protein>
<feature type="non-terminal residue" evidence="2">
    <location>
        <position position="408"/>
    </location>
</feature>
<feature type="non-terminal residue" evidence="2">
    <location>
        <position position="1"/>
    </location>
</feature>
<name>A0A7K9CPH1_9AVES</name>
<gene>
    <name evidence="2" type="primary">Mak</name>
    <name evidence="2" type="ORF">HEMCOM_R14160</name>
</gene>
<dbReference type="Gene3D" id="1.10.510.10">
    <property type="entry name" value="Transferase(Phosphotransferase) domain 1"/>
    <property type="match status" value="1"/>
</dbReference>
<keyword evidence="2" id="KW-0418">Kinase</keyword>
<feature type="region of interest" description="Disordered" evidence="1">
    <location>
        <begin position="138"/>
        <end position="179"/>
    </location>
</feature>
<feature type="region of interest" description="Disordered" evidence="1">
    <location>
        <begin position="387"/>
        <end position="408"/>
    </location>
</feature>
<keyword evidence="3" id="KW-1185">Reference proteome</keyword>
<comment type="caution">
    <text evidence="2">The sequence shown here is derived from an EMBL/GenBank/DDBJ whole genome shotgun (WGS) entry which is preliminary data.</text>
</comment>
<feature type="region of interest" description="Disordered" evidence="1">
    <location>
        <begin position="71"/>
        <end position="126"/>
    </location>
</feature>
<dbReference type="GO" id="GO:0016301">
    <property type="term" value="F:kinase activity"/>
    <property type="evidence" value="ECO:0007669"/>
    <property type="project" value="UniProtKB-KW"/>
</dbReference>
<proteinExistence type="predicted"/>
<sequence length="408" mass="44633">KQSDWPEGYHLASAMNFRFPQCVPISLKTLIPNASNEAIQLMSDMLNWNPKKRPTASQALKHPYFQVGQILGPPPQYLEKQTPVKPVQPTEPKPALPKLEAVSQPEPLSSPDVPDKTEPQPLSKVNHQPLQQIQLPQNTANQQVPKQQQPQAQPFFPTINKNSSPVTSGPQNGALGPKSCRRRWGQTLVKAMDSWDDLDDTEFGMSCSKKPSIALLKEKKTKECLFSVLEPKASCCIQPGGENKVLMRNDSGRSNTSAKQYYLRQSRYLPGVNPKSVSLVAVNKEGSHGSWNNQLFSKPLAHAGGGLSFSRNTTGNPGFVSGAAYNSSGVYIPSFHKKEAGSTGQRIQLAPLGVPVSDYSWKTKAARAQLPGSTFNSAAKNMTILTRSPTSQPVHGRTDWVAKYGGNR</sequence>
<dbReference type="OrthoDB" id="2158884at2759"/>
<dbReference type="AlphaFoldDB" id="A0A7K9CPH1"/>
<dbReference type="Proteomes" id="UP000518305">
    <property type="component" value="Unassembled WGS sequence"/>
</dbReference>
<feature type="compositionally biased region" description="Low complexity" evidence="1">
    <location>
        <begin position="138"/>
        <end position="158"/>
    </location>
</feature>
<dbReference type="InterPro" id="IPR011009">
    <property type="entry name" value="Kinase-like_dom_sf"/>
</dbReference>
<accession>A0A7K9CPH1</accession>
<keyword evidence="2" id="KW-0808">Transferase</keyword>
<evidence type="ECO:0000313" key="2">
    <source>
        <dbReference type="EMBL" id="NXG54436.1"/>
    </source>
</evidence>
<organism evidence="2 3">
    <name type="scientific">Hemiprocne comata</name>
    <dbReference type="NCBI Taxonomy" id="243314"/>
    <lineage>
        <taxon>Eukaryota</taxon>
        <taxon>Metazoa</taxon>
        <taxon>Chordata</taxon>
        <taxon>Craniata</taxon>
        <taxon>Vertebrata</taxon>
        <taxon>Euteleostomi</taxon>
        <taxon>Archelosauria</taxon>
        <taxon>Archosauria</taxon>
        <taxon>Dinosauria</taxon>
        <taxon>Saurischia</taxon>
        <taxon>Theropoda</taxon>
        <taxon>Coelurosauria</taxon>
        <taxon>Aves</taxon>
        <taxon>Neognathae</taxon>
        <taxon>Neoaves</taxon>
        <taxon>Strisores</taxon>
        <taxon>Apodiformes</taxon>
        <taxon>Apodidae</taxon>
        <taxon>Hemiprocninae</taxon>
        <taxon>Hemiprocne</taxon>
    </lineage>
</organism>
<reference evidence="2 3" key="1">
    <citation type="submission" date="2019-09" db="EMBL/GenBank/DDBJ databases">
        <title>Bird 10,000 Genomes (B10K) Project - Family phase.</title>
        <authorList>
            <person name="Zhang G."/>
        </authorList>
    </citation>
    <scope>NUCLEOTIDE SEQUENCE [LARGE SCALE GENOMIC DNA]</scope>
    <source>
        <strain evidence="2">B10K-DU-001-23</strain>
        <tissue evidence="2">Muscle</tissue>
    </source>
</reference>
<feature type="compositionally biased region" description="Polar residues" evidence="1">
    <location>
        <begin position="159"/>
        <end position="171"/>
    </location>
</feature>
<evidence type="ECO:0000313" key="3">
    <source>
        <dbReference type="Proteomes" id="UP000518305"/>
    </source>
</evidence>